<proteinExistence type="predicted"/>
<evidence type="ECO:0008006" key="8">
    <source>
        <dbReference type="Google" id="ProtNLM"/>
    </source>
</evidence>
<gene>
    <name evidence="6" type="ORF">ACHAXA_002631</name>
</gene>
<dbReference type="Gene3D" id="2.60.120.620">
    <property type="entry name" value="q2cbj1_9rhob like domain"/>
    <property type="match status" value="1"/>
</dbReference>
<dbReference type="AlphaFoldDB" id="A0ABD3SD07"/>
<dbReference type="InterPro" id="IPR008775">
    <property type="entry name" value="Phytyl_CoA_dOase-like"/>
</dbReference>
<evidence type="ECO:0000313" key="7">
    <source>
        <dbReference type="Proteomes" id="UP001530377"/>
    </source>
</evidence>
<comment type="cofactor">
    <cofactor evidence="1">
        <name>Fe cation</name>
        <dbReference type="ChEBI" id="CHEBI:24875"/>
    </cofactor>
</comment>
<dbReference type="SUPFAM" id="SSF51197">
    <property type="entry name" value="Clavaminate synthase-like"/>
    <property type="match status" value="1"/>
</dbReference>
<dbReference type="InterPro" id="IPR035992">
    <property type="entry name" value="Ricin_B-like_lectins"/>
</dbReference>
<keyword evidence="2" id="KW-0479">Metal-binding</keyword>
<dbReference type="Pfam" id="PF05721">
    <property type="entry name" value="PhyH"/>
    <property type="match status" value="1"/>
</dbReference>
<protein>
    <recommendedName>
        <fullName evidence="8">Ricin B lectin domain-containing protein</fullName>
    </recommendedName>
</protein>
<dbReference type="PANTHER" id="PTHR20883">
    <property type="entry name" value="PHYTANOYL-COA DIOXYGENASE DOMAIN CONTAINING 1"/>
    <property type="match status" value="1"/>
</dbReference>
<evidence type="ECO:0000313" key="6">
    <source>
        <dbReference type="EMBL" id="KAL3822316.1"/>
    </source>
</evidence>
<comment type="caution">
    <text evidence="6">The sequence shown here is derived from an EMBL/GenBank/DDBJ whole genome shotgun (WGS) entry which is preliminary data.</text>
</comment>
<keyword evidence="3" id="KW-0408">Iron</keyword>
<evidence type="ECO:0000256" key="3">
    <source>
        <dbReference type="ARBA" id="ARBA00023004"/>
    </source>
</evidence>
<dbReference type="Gene3D" id="2.80.10.50">
    <property type="match status" value="1"/>
</dbReference>
<evidence type="ECO:0000256" key="1">
    <source>
        <dbReference type="ARBA" id="ARBA00001962"/>
    </source>
</evidence>
<evidence type="ECO:0000256" key="2">
    <source>
        <dbReference type="ARBA" id="ARBA00022723"/>
    </source>
</evidence>
<feature type="chain" id="PRO_5044893417" description="Ricin B lectin domain-containing protein" evidence="5">
    <location>
        <begin position="20"/>
        <end position="577"/>
    </location>
</feature>
<accession>A0ABD3SD07</accession>
<evidence type="ECO:0000256" key="4">
    <source>
        <dbReference type="SAM" id="MobiDB-lite"/>
    </source>
</evidence>
<organism evidence="6 7">
    <name type="scientific">Cyclostephanos tholiformis</name>
    <dbReference type="NCBI Taxonomy" id="382380"/>
    <lineage>
        <taxon>Eukaryota</taxon>
        <taxon>Sar</taxon>
        <taxon>Stramenopiles</taxon>
        <taxon>Ochrophyta</taxon>
        <taxon>Bacillariophyta</taxon>
        <taxon>Coscinodiscophyceae</taxon>
        <taxon>Thalassiosirophycidae</taxon>
        <taxon>Stephanodiscales</taxon>
        <taxon>Stephanodiscaceae</taxon>
        <taxon>Cyclostephanos</taxon>
    </lineage>
</organism>
<dbReference type="SUPFAM" id="SSF50370">
    <property type="entry name" value="Ricin B-like lectins"/>
    <property type="match status" value="1"/>
</dbReference>
<dbReference type="PANTHER" id="PTHR20883:SF15">
    <property type="entry name" value="PHYTANOYL-COA DIOXYGENASE DOMAIN-CONTAINING PROTEIN 1"/>
    <property type="match status" value="1"/>
</dbReference>
<dbReference type="GO" id="GO:0046872">
    <property type="term" value="F:metal ion binding"/>
    <property type="evidence" value="ECO:0007669"/>
    <property type="project" value="UniProtKB-KW"/>
</dbReference>
<feature type="signal peptide" evidence="5">
    <location>
        <begin position="1"/>
        <end position="19"/>
    </location>
</feature>
<sequence>MMQLRAGLVFITIALAAAAADDERVVVAVPNDGNKRRRIQGTSYYYFNVRLYWKEGYMWQESTSEKFWCMKCQSSGCNKGSGIKIAKCDRDDWRQHFFFDDGRIRTRRNLDVCLERSGRSIIFKGCDGSDDQLWDNLSEDGPFRLQIPGNDSKCASQHHHPKDGEKIYMTSCKLCRDNDVAAVSAFSTTTTSIISRSSSSSFVASSRSWHAQNPTVSSRRTSLPAISFSDNNPSPSANGFSTMTTTTSMPDDDIIDDRAFPTEMTEDERYLFDLNGYLIVRGVLTPDEIAACHAAINRHVDDAIPRSDQMLRNAEAGSPMYGTGPPRLDLGGIFEWDNDDSTVFKSILAHPRLVPLFHGLLGRGYRLDHIPFVLMNDRGGEGFQLHGGTIDCASGEYNSNLAYTCHSGIIRSNLLGCNVMLVDHDLGSGGFCVVPGSHKSNFRMPPGMIDGLKYGEYIVQPVTKAGDVVLFSEGTVHGAMAWNDEKAQRRCALYRFAPATMAYGRSYFGGDGGGGTTTSWPPKFYDGLDEAQRAVLEPPYANRLDRPNIREDGSVEITRRSDRKRRHDRDVFGTKYF</sequence>
<feature type="region of interest" description="Disordered" evidence="4">
    <location>
        <begin position="225"/>
        <end position="254"/>
    </location>
</feature>
<dbReference type="EMBL" id="JALLPB020000069">
    <property type="protein sequence ID" value="KAL3822316.1"/>
    <property type="molecule type" value="Genomic_DNA"/>
</dbReference>
<reference evidence="6 7" key="1">
    <citation type="submission" date="2024-10" db="EMBL/GenBank/DDBJ databases">
        <title>Updated reference genomes for cyclostephanoid diatoms.</title>
        <authorList>
            <person name="Roberts W.R."/>
            <person name="Alverson A.J."/>
        </authorList>
    </citation>
    <scope>NUCLEOTIDE SEQUENCE [LARGE SCALE GENOMIC DNA]</scope>
    <source>
        <strain evidence="6 7">AJA228-03</strain>
    </source>
</reference>
<keyword evidence="7" id="KW-1185">Reference proteome</keyword>
<feature type="compositionally biased region" description="Polar residues" evidence="4">
    <location>
        <begin position="228"/>
        <end position="240"/>
    </location>
</feature>
<evidence type="ECO:0000256" key="5">
    <source>
        <dbReference type="SAM" id="SignalP"/>
    </source>
</evidence>
<name>A0ABD3SD07_9STRA</name>
<dbReference type="Proteomes" id="UP001530377">
    <property type="component" value="Unassembled WGS sequence"/>
</dbReference>
<keyword evidence="5" id="KW-0732">Signal</keyword>
<dbReference type="PROSITE" id="PS50231">
    <property type="entry name" value="RICIN_B_LECTIN"/>
    <property type="match status" value="1"/>
</dbReference>